<protein>
    <submittedName>
        <fullName evidence="1">Uncharacterized protein</fullName>
    </submittedName>
</protein>
<name>A0ABU6V8H9_9FABA</name>
<accession>A0ABU6V8H9</accession>
<comment type="caution">
    <text evidence="1">The sequence shown here is derived from an EMBL/GenBank/DDBJ whole genome shotgun (WGS) entry which is preliminary data.</text>
</comment>
<proteinExistence type="predicted"/>
<evidence type="ECO:0000313" key="1">
    <source>
        <dbReference type="EMBL" id="MED6169697.1"/>
    </source>
</evidence>
<reference evidence="1 2" key="1">
    <citation type="journal article" date="2023" name="Plants (Basel)">
        <title>Bridging the Gap: Combining Genomics and Transcriptomics Approaches to Understand Stylosanthes scabra, an Orphan Legume from the Brazilian Caatinga.</title>
        <authorList>
            <person name="Ferreira-Neto J.R.C."/>
            <person name="da Silva M.D."/>
            <person name="Binneck E."/>
            <person name="de Melo N.F."/>
            <person name="da Silva R.H."/>
            <person name="de Melo A.L.T.M."/>
            <person name="Pandolfi V."/>
            <person name="Bustamante F.O."/>
            <person name="Brasileiro-Vidal A.C."/>
            <person name="Benko-Iseppon A.M."/>
        </authorList>
    </citation>
    <scope>NUCLEOTIDE SEQUENCE [LARGE SCALE GENOMIC DNA]</scope>
    <source>
        <tissue evidence="1">Leaves</tissue>
    </source>
</reference>
<evidence type="ECO:0000313" key="2">
    <source>
        <dbReference type="Proteomes" id="UP001341840"/>
    </source>
</evidence>
<gene>
    <name evidence="1" type="ORF">PIB30_023721</name>
</gene>
<keyword evidence="2" id="KW-1185">Reference proteome</keyword>
<organism evidence="1 2">
    <name type="scientific">Stylosanthes scabra</name>
    <dbReference type="NCBI Taxonomy" id="79078"/>
    <lineage>
        <taxon>Eukaryota</taxon>
        <taxon>Viridiplantae</taxon>
        <taxon>Streptophyta</taxon>
        <taxon>Embryophyta</taxon>
        <taxon>Tracheophyta</taxon>
        <taxon>Spermatophyta</taxon>
        <taxon>Magnoliopsida</taxon>
        <taxon>eudicotyledons</taxon>
        <taxon>Gunneridae</taxon>
        <taxon>Pentapetalae</taxon>
        <taxon>rosids</taxon>
        <taxon>fabids</taxon>
        <taxon>Fabales</taxon>
        <taxon>Fabaceae</taxon>
        <taxon>Papilionoideae</taxon>
        <taxon>50 kb inversion clade</taxon>
        <taxon>dalbergioids sensu lato</taxon>
        <taxon>Dalbergieae</taxon>
        <taxon>Pterocarpus clade</taxon>
        <taxon>Stylosanthes</taxon>
    </lineage>
</organism>
<dbReference type="Proteomes" id="UP001341840">
    <property type="component" value="Unassembled WGS sequence"/>
</dbReference>
<dbReference type="EMBL" id="JASCZI010151118">
    <property type="protein sequence ID" value="MED6169697.1"/>
    <property type="molecule type" value="Genomic_DNA"/>
</dbReference>
<sequence length="131" mass="14872">MTAENKLTKRELAEHGNLIQMLLMTSDEHAGLLKTLISEKGKEIVTTSVVCGRPVTRSANANGKTRFVDDPKLVRKLNYDFETDESEEWSDIAQEEVRLVHFSHMELKTEIILASKCPGYVAQISIVIFHW</sequence>